<protein>
    <submittedName>
        <fullName evidence="2">Uncharacterized protein</fullName>
    </submittedName>
</protein>
<keyword evidence="3" id="KW-1185">Reference proteome</keyword>
<sequence>MYFLEAHHFFLYVHAYGGFSMSDGIFLLVFERYASVFYPTFRSSKVYKFWFIALICAHIFGLVSYLYLMVTVRTTVSAMTAMSSLTILYVITFILVAVLLCLSKKRYYETLGLVSLAKRFMILKLSPFYVNSVVAHNGVQKLDGHSIELFQTQNEYFDQLRSSWS</sequence>
<feature type="transmembrane region" description="Helical" evidence="1">
    <location>
        <begin position="49"/>
        <end position="68"/>
    </location>
</feature>
<keyword evidence="1" id="KW-0812">Transmembrane</keyword>
<keyword evidence="1" id="KW-0472">Membrane</keyword>
<reference evidence="2" key="2">
    <citation type="submission" date="2022-06" db="UniProtKB">
        <authorList>
            <consortium name="EnsemblMetazoa"/>
        </authorList>
    </citation>
    <scope>IDENTIFICATION</scope>
    <source>
        <strain evidence="2">DF5081</strain>
    </source>
</reference>
<dbReference type="Proteomes" id="UP000005237">
    <property type="component" value="Unassembled WGS sequence"/>
</dbReference>
<dbReference type="EnsemblMetazoa" id="CJA09776a.1">
    <property type="protein sequence ID" value="CJA09776a.1"/>
    <property type="gene ID" value="WBGene00128981"/>
</dbReference>
<accession>A0A8R1HRQ0</accession>
<reference evidence="3" key="1">
    <citation type="submission" date="2010-08" db="EMBL/GenBank/DDBJ databases">
        <authorList>
            <consortium name="Caenorhabditis japonica Sequencing Consortium"/>
            <person name="Wilson R.K."/>
        </authorList>
    </citation>
    <scope>NUCLEOTIDE SEQUENCE [LARGE SCALE GENOMIC DNA]</scope>
    <source>
        <strain evidence="3">DF5081</strain>
    </source>
</reference>
<feature type="transmembrane region" description="Helical" evidence="1">
    <location>
        <begin position="6"/>
        <end position="29"/>
    </location>
</feature>
<keyword evidence="1" id="KW-1133">Transmembrane helix</keyword>
<evidence type="ECO:0000313" key="3">
    <source>
        <dbReference type="Proteomes" id="UP000005237"/>
    </source>
</evidence>
<organism evidence="2 3">
    <name type="scientific">Caenorhabditis japonica</name>
    <dbReference type="NCBI Taxonomy" id="281687"/>
    <lineage>
        <taxon>Eukaryota</taxon>
        <taxon>Metazoa</taxon>
        <taxon>Ecdysozoa</taxon>
        <taxon>Nematoda</taxon>
        <taxon>Chromadorea</taxon>
        <taxon>Rhabditida</taxon>
        <taxon>Rhabditina</taxon>
        <taxon>Rhabditomorpha</taxon>
        <taxon>Rhabditoidea</taxon>
        <taxon>Rhabditidae</taxon>
        <taxon>Peloderinae</taxon>
        <taxon>Caenorhabditis</taxon>
    </lineage>
</organism>
<proteinExistence type="predicted"/>
<dbReference type="AlphaFoldDB" id="A0A8R1HRQ0"/>
<evidence type="ECO:0000313" key="2">
    <source>
        <dbReference type="EnsemblMetazoa" id="CJA09776a.1"/>
    </source>
</evidence>
<name>A0A8R1HRQ0_CAEJA</name>
<feature type="transmembrane region" description="Helical" evidence="1">
    <location>
        <begin position="80"/>
        <end position="102"/>
    </location>
</feature>
<evidence type="ECO:0000256" key="1">
    <source>
        <dbReference type="SAM" id="Phobius"/>
    </source>
</evidence>